<dbReference type="PROSITE" id="PS00332">
    <property type="entry name" value="SOD_CU_ZN_2"/>
    <property type="match status" value="1"/>
</dbReference>
<evidence type="ECO:0000313" key="6">
    <source>
        <dbReference type="Proteomes" id="UP001294412"/>
    </source>
</evidence>
<dbReference type="Pfam" id="PF00080">
    <property type="entry name" value="Sod_Cu"/>
    <property type="match status" value="1"/>
</dbReference>
<comment type="function">
    <text evidence="2">Destroys radicals which are normally produced within the cells and which are toxic to biological systems.</text>
</comment>
<comment type="cofactor">
    <cofactor evidence="2">
        <name>Zn(2+)</name>
        <dbReference type="ChEBI" id="CHEBI:29105"/>
    </cofactor>
    <text evidence="2">Binds 1 zinc ion per subunit.</text>
</comment>
<keyword evidence="2" id="KW-0560">Oxidoreductase</keyword>
<keyword evidence="3" id="KW-0732">Signal</keyword>
<dbReference type="Proteomes" id="UP001294412">
    <property type="component" value="Unassembled WGS sequence"/>
</dbReference>
<feature type="chain" id="PRO_5045608299" description="Superoxide dismutase [Cu-Zn]" evidence="3">
    <location>
        <begin position="22"/>
        <end position="184"/>
    </location>
</feature>
<dbReference type="Gene3D" id="2.60.40.200">
    <property type="entry name" value="Superoxide dismutase, copper/zinc binding domain"/>
    <property type="match status" value="1"/>
</dbReference>
<keyword evidence="2" id="KW-0862">Zinc</keyword>
<evidence type="ECO:0000256" key="3">
    <source>
        <dbReference type="SAM" id="SignalP"/>
    </source>
</evidence>
<name>A0ABU5HWR1_9HYPH</name>
<dbReference type="InterPro" id="IPR018152">
    <property type="entry name" value="SOD_Cu/Zn_BS"/>
</dbReference>
<dbReference type="RefSeq" id="WP_322184717.1">
    <property type="nucleotide sequence ID" value="NZ_JAXLPB010000001.1"/>
</dbReference>
<evidence type="ECO:0000256" key="1">
    <source>
        <dbReference type="ARBA" id="ARBA00010457"/>
    </source>
</evidence>
<keyword evidence="6" id="KW-1185">Reference proteome</keyword>
<dbReference type="EC" id="1.15.1.1" evidence="2"/>
<accession>A0ABU5HWR1</accession>
<sequence length="184" mass="18476">MKTILLSALASVAFAAAPAFAQDAAATGDGASASMEPMTITMNAQDGSNRGTVTITPTPNGLLFDADLSGLEPGEHGFHIHETGTCEGDFTSAGGHYNPTDMEHGFKVEGGPHAGDMENFTAAEDGAAKFAAFNANLTVTGGDAPIMDADGSAVMVHGGADDYESQPSGDAGDRVACGIIAPAQ</sequence>
<evidence type="ECO:0000313" key="5">
    <source>
        <dbReference type="EMBL" id="MDY8107580.1"/>
    </source>
</evidence>
<comment type="similarity">
    <text evidence="1 2">Belongs to the Cu-Zn superoxide dismutase family.</text>
</comment>
<dbReference type="InterPro" id="IPR001424">
    <property type="entry name" value="SOD_Cu_Zn_dom"/>
</dbReference>
<dbReference type="CDD" id="cd00305">
    <property type="entry name" value="Cu-Zn_Superoxide_Dismutase"/>
    <property type="match status" value="1"/>
</dbReference>
<dbReference type="PRINTS" id="PR00068">
    <property type="entry name" value="CUZNDISMTASE"/>
</dbReference>
<comment type="caution">
    <text evidence="5">The sequence shown here is derived from an EMBL/GenBank/DDBJ whole genome shotgun (WGS) entry which is preliminary data.</text>
</comment>
<dbReference type="PANTHER" id="PTHR10003">
    <property type="entry name" value="SUPEROXIDE DISMUTASE CU-ZN -RELATED"/>
    <property type="match status" value="1"/>
</dbReference>
<keyword evidence="2" id="KW-0479">Metal-binding</keyword>
<dbReference type="InterPro" id="IPR024134">
    <property type="entry name" value="SOD_Cu/Zn_/chaperone"/>
</dbReference>
<feature type="signal peptide" evidence="3">
    <location>
        <begin position="1"/>
        <end position="21"/>
    </location>
</feature>
<reference evidence="5 6" key="1">
    <citation type="submission" date="2023-12" db="EMBL/GenBank/DDBJ databases">
        <title>Description of Novel Strain Fulvimarina sp. 2208YS6-2-32 isolated from Uroteuthis (Photololigo) edulis.</title>
        <authorList>
            <person name="Park J.-S."/>
        </authorList>
    </citation>
    <scope>NUCLEOTIDE SEQUENCE [LARGE SCALE GENOMIC DNA]</scope>
    <source>
        <strain evidence="5 6">2208YS6-2-32</strain>
    </source>
</reference>
<protein>
    <recommendedName>
        <fullName evidence="2">Superoxide dismutase [Cu-Zn]</fullName>
        <ecNumber evidence="2">1.15.1.1</ecNumber>
    </recommendedName>
</protein>
<proteinExistence type="inferred from homology"/>
<dbReference type="SUPFAM" id="SSF49329">
    <property type="entry name" value="Cu,Zn superoxide dismutase-like"/>
    <property type="match status" value="1"/>
</dbReference>
<dbReference type="EMBL" id="JAXLPB010000001">
    <property type="protein sequence ID" value="MDY8107580.1"/>
    <property type="molecule type" value="Genomic_DNA"/>
</dbReference>
<comment type="cofactor">
    <cofactor evidence="2">
        <name>Cu cation</name>
        <dbReference type="ChEBI" id="CHEBI:23378"/>
    </cofactor>
    <text evidence="2">Binds 1 copper ion per subunit.</text>
</comment>
<organism evidence="5 6">
    <name type="scientific">Fulvimarina uroteuthidis</name>
    <dbReference type="NCBI Taxonomy" id="3098149"/>
    <lineage>
        <taxon>Bacteria</taxon>
        <taxon>Pseudomonadati</taxon>
        <taxon>Pseudomonadota</taxon>
        <taxon>Alphaproteobacteria</taxon>
        <taxon>Hyphomicrobiales</taxon>
        <taxon>Aurantimonadaceae</taxon>
        <taxon>Fulvimarina</taxon>
    </lineage>
</organism>
<feature type="domain" description="Superoxide dismutase copper/zinc binding" evidence="4">
    <location>
        <begin position="50"/>
        <end position="180"/>
    </location>
</feature>
<comment type="catalytic activity">
    <reaction evidence="2">
        <text>2 superoxide + 2 H(+) = H2O2 + O2</text>
        <dbReference type="Rhea" id="RHEA:20696"/>
        <dbReference type="ChEBI" id="CHEBI:15378"/>
        <dbReference type="ChEBI" id="CHEBI:15379"/>
        <dbReference type="ChEBI" id="CHEBI:16240"/>
        <dbReference type="ChEBI" id="CHEBI:18421"/>
        <dbReference type="EC" id="1.15.1.1"/>
    </reaction>
</comment>
<gene>
    <name evidence="5" type="ORF">U0C82_00265</name>
</gene>
<evidence type="ECO:0000259" key="4">
    <source>
        <dbReference type="Pfam" id="PF00080"/>
    </source>
</evidence>
<keyword evidence="2" id="KW-0186">Copper</keyword>
<evidence type="ECO:0000256" key="2">
    <source>
        <dbReference type="RuleBase" id="RU000393"/>
    </source>
</evidence>
<dbReference type="InterPro" id="IPR036423">
    <property type="entry name" value="SOD-like_Cu/Zn_dom_sf"/>
</dbReference>